<name>A0A9P7CW74_9AGAM</name>
<reference evidence="2" key="1">
    <citation type="journal article" date="2020" name="New Phytol.">
        <title>Comparative genomics reveals dynamic genome evolution in host specialist ectomycorrhizal fungi.</title>
        <authorList>
            <person name="Lofgren L.A."/>
            <person name="Nguyen N.H."/>
            <person name="Vilgalys R."/>
            <person name="Ruytinx J."/>
            <person name="Liao H.L."/>
            <person name="Branco S."/>
            <person name="Kuo A."/>
            <person name="LaButti K."/>
            <person name="Lipzen A."/>
            <person name="Andreopoulos W."/>
            <person name="Pangilinan J."/>
            <person name="Riley R."/>
            <person name="Hundley H."/>
            <person name="Na H."/>
            <person name="Barry K."/>
            <person name="Grigoriev I.V."/>
            <person name="Stajich J.E."/>
            <person name="Kennedy P.G."/>
        </authorList>
    </citation>
    <scope>NUCLEOTIDE SEQUENCE</scope>
    <source>
        <strain evidence="2">DOB743</strain>
    </source>
</reference>
<dbReference type="Proteomes" id="UP000714275">
    <property type="component" value="Unassembled WGS sequence"/>
</dbReference>
<evidence type="ECO:0000313" key="3">
    <source>
        <dbReference type="Proteomes" id="UP000714275"/>
    </source>
</evidence>
<comment type="caution">
    <text evidence="2">The sequence shown here is derived from an EMBL/GenBank/DDBJ whole genome shotgun (WGS) entry which is preliminary data.</text>
</comment>
<accession>A0A9P7CW74</accession>
<dbReference type="AlphaFoldDB" id="A0A9P7CW74"/>
<protein>
    <submittedName>
        <fullName evidence="2">Uncharacterized protein</fullName>
    </submittedName>
</protein>
<feature type="region of interest" description="Disordered" evidence="1">
    <location>
        <begin position="107"/>
        <end position="130"/>
    </location>
</feature>
<keyword evidence="3" id="KW-1185">Reference proteome</keyword>
<evidence type="ECO:0000256" key="1">
    <source>
        <dbReference type="SAM" id="MobiDB-lite"/>
    </source>
</evidence>
<feature type="region of interest" description="Disordered" evidence="1">
    <location>
        <begin position="1"/>
        <end position="21"/>
    </location>
</feature>
<dbReference type="EMBL" id="JABBWD010000113">
    <property type="protein sequence ID" value="KAG1765065.1"/>
    <property type="molecule type" value="Genomic_DNA"/>
</dbReference>
<gene>
    <name evidence="2" type="ORF">EV702DRAFT_1051130</name>
</gene>
<organism evidence="2 3">
    <name type="scientific">Suillus placidus</name>
    <dbReference type="NCBI Taxonomy" id="48579"/>
    <lineage>
        <taxon>Eukaryota</taxon>
        <taxon>Fungi</taxon>
        <taxon>Dikarya</taxon>
        <taxon>Basidiomycota</taxon>
        <taxon>Agaricomycotina</taxon>
        <taxon>Agaricomycetes</taxon>
        <taxon>Agaricomycetidae</taxon>
        <taxon>Boletales</taxon>
        <taxon>Suillineae</taxon>
        <taxon>Suillaceae</taxon>
        <taxon>Suillus</taxon>
    </lineage>
</organism>
<sequence length="188" mass="21042">MSTKPLDPPKYDLDSVTEPESELNIPLKPQTLPQVIQPLVCDLGSVTEPESELDVPLKHTPKKTVIQPLICDLSSVTEPESDLDIPPKPQTLLQVIQPLVCDPDSITEPESDLDVPPKHTPKKTVIQSNPDSVIKPKRKSFFKTPSPPPPGSIYWNYVSHEEDARWYDRTGTDNSFEGVHKMKRCLTT</sequence>
<proteinExistence type="predicted"/>
<dbReference type="OrthoDB" id="2682936at2759"/>
<evidence type="ECO:0000313" key="2">
    <source>
        <dbReference type="EMBL" id="KAG1765065.1"/>
    </source>
</evidence>